<proteinExistence type="predicted"/>
<sequence length="277" mass="32232">MYVYVRNIELPRAEIIGCSRKLDDEGKGASIEFHLDDYSIAKEFTSSDKSVKIEREEKEKDPGRQNSASGYSYFISYEHEGRRHRIGLYPRSMDEKAVLDYLSSHQGHFKTDAYFRDIFGNNVKVDFASRYSSTLRISSRVKRLKVESDLYFDENENCQTLSIPYIPNKLAKKLETAENLVVEKVKYLYPSVPGIFNNAGKDYDYAISFKYHGIRDEIYLEPVKEETEKMLEYLSSNGKLLRYGNIRTGDGTSSMDIDFSLKYEMVDLYLDGKKFRR</sequence>
<protein>
    <submittedName>
        <fullName evidence="1">Uncharacterized protein</fullName>
    </submittedName>
</protein>
<evidence type="ECO:0000313" key="2">
    <source>
        <dbReference type="Proteomes" id="UP000197679"/>
    </source>
</evidence>
<name>A0A218NN08_9ARCH</name>
<reference evidence="1 2" key="1">
    <citation type="journal article" date="2017" name="Nat. Commun.">
        <title>'ARMAN' archaea depend on association with euryarchaeal host in culture and in situ.</title>
        <authorList>
            <person name="Golyshina O."/>
            <person name="Toshchakov S."/>
            <person name="Makarova K."/>
            <person name="Gavrilov S."/>
            <person name="Korzhenkov A."/>
            <person name="La Cono V."/>
            <person name="Arcadi E."/>
            <person name="Nechitaylo T."/>
            <person name="Ferrer M."/>
            <person name="Kublanov I."/>
            <person name="Wolf Y."/>
            <person name="Yakimov M."/>
            <person name="Golyshin P."/>
            <person name="Slesarev A."/>
            <person name="Kozyavkin S."/>
        </authorList>
    </citation>
    <scope>NUCLEOTIDE SEQUENCE [LARGE SCALE GENOMIC DNA]</scope>
    <source>
        <strain evidence="1 2">Mia14</strain>
    </source>
</reference>
<accession>A0A218NN08</accession>
<dbReference type="EMBL" id="CP019964">
    <property type="protein sequence ID" value="ASI13851.1"/>
    <property type="molecule type" value="Genomic_DNA"/>
</dbReference>
<dbReference type="Proteomes" id="UP000197679">
    <property type="component" value="Chromosome"/>
</dbReference>
<evidence type="ECO:0000313" key="1">
    <source>
        <dbReference type="EMBL" id="ASI13851.1"/>
    </source>
</evidence>
<dbReference type="GeneID" id="33314095"/>
<gene>
    <name evidence="1" type="ORF">Mia14_0538</name>
</gene>
<dbReference type="AlphaFoldDB" id="A0A218NN08"/>
<dbReference type="KEGG" id="marh:Mia14_0538"/>
<organism evidence="1 2">
    <name type="scientific">Candidatus Mancarchaeum acidiphilum</name>
    <dbReference type="NCBI Taxonomy" id="1920749"/>
    <lineage>
        <taxon>Archaea</taxon>
        <taxon>Candidatus Micrarchaeota</taxon>
        <taxon>Candidatus Mancarchaeum</taxon>
    </lineage>
</organism>
<dbReference type="RefSeq" id="WP_088820120.1">
    <property type="nucleotide sequence ID" value="NZ_CP019964.1"/>
</dbReference>
<keyword evidence="2" id="KW-1185">Reference proteome</keyword>